<dbReference type="GO" id="GO:0006888">
    <property type="term" value="P:endoplasmic reticulum to Golgi vesicle-mediated transport"/>
    <property type="evidence" value="ECO:0007669"/>
    <property type="project" value="InterPro"/>
</dbReference>
<dbReference type="GO" id="GO:0006890">
    <property type="term" value="P:retrograde vesicle-mediated transport, Golgi to endoplasmic reticulum"/>
    <property type="evidence" value="ECO:0007669"/>
    <property type="project" value="InterPro"/>
</dbReference>
<comment type="similarity">
    <text evidence="1">Belongs to the RINT1 family.</text>
</comment>
<dbReference type="GO" id="GO:0060628">
    <property type="term" value="P:regulation of ER to Golgi vesicle-mediated transport"/>
    <property type="evidence" value="ECO:0007669"/>
    <property type="project" value="TreeGrafter"/>
</dbReference>
<protein>
    <submittedName>
        <fullName evidence="3">Putative er to golgi transport protein/rad50-interacting protein 1</fullName>
    </submittedName>
</protein>
<sequence>MTVEDRVLARLNRELGSNFDALAKGDDLVKKFRTDLDQLAARMTLSDENCAPELKNAVQSCSWRYTELEEAADNLEAFQEKLQEKIDRHREVMDRIEGHLEKIKKLENQKEYFMIMQDIQNIGQELTVSVHGKDDNKTISLYVALSGSLSNCILDRLNEVEAPHLKIYARNVAFYWHDILKEKYAKEFEAILRNIKWPNLNQSLELFNPSKENLHKLSILAEYLFLVKVPGDQSLLSVKLTPSIICPPITAPNELLLKPFRLRFQFHFTGSKQTNRLDKPEWYFTQILSWAKENHVFVGQNFQTAALKAGITNHNIRVEFVRGLVQLAIEKLVEDIDAICQEEALLAHLIDEVLAFEQELKLSLGYPTSLPSVVSVLIQPKYLVKWMAIEEKFTSDKMDAMLKSDRDPWRFLDPANLDDMKIPRCADQFIRLLDAIKERYCALPQPGQQLQFLDLQLELIDNFRRRLVQLHNSPGSDSVGSTKILNAINYITSVLREWGENVHYLHLHAALYGPNADEISSVFDKTIEELDHWQRTLVKDLSGRVVDDVKGKSRLYRHDAWPTMNQLDTKETFMLSATASEMFQLLVNNLHNLETELSANVFSVVIRMIALQLDEWFLDGMVMNTKFSTGGALQFQFDMTRNLFALFGQYARKPSLLFKRINDACTLLTLPLGSAMLLHETLESNPPEETIVSTLKELGITVLNKTGVVEVLARRNDIVHSKITVAGRELSY</sequence>
<accession>A0A1Q3F609</accession>
<reference evidence="3" key="1">
    <citation type="submission" date="2017-01" db="EMBL/GenBank/DDBJ databases">
        <title>A deep insight into the sialotranscriptome of adult male and female Cluex tarsalis mosquitoes.</title>
        <authorList>
            <person name="Ribeiro J.M."/>
            <person name="Moreira F."/>
            <person name="Bernard K.A."/>
            <person name="Calvo E."/>
        </authorList>
    </citation>
    <scope>NUCLEOTIDE SEQUENCE</scope>
    <source>
        <strain evidence="3">Kern County</strain>
        <tissue evidence="3">Salivary glands</tissue>
    </source>
</reference>
<dbReference type="InterPro" id="IPR007528">
    <property type="entry name" value="RINT1_Tip20"/>
</dbReference>
<dbReference type="GO" id="GO:0070939">
    <property type="term" value="C:Dsl1/NZR complex"/>
    <property type="evidence" value="ECO:0007669"/>
    <property type="project" value="InterPro"/>
</dbReference>
<evidence type="ECO:0000256" key="2">
    <source>
        <dbReference type="SAM" id="Coils"/>
    </source>
</evidence>
<feature type="coiled-coil region" evidence="2">
    <location>
        <begin position="65"/>
        <end position="109"/>
    </location>
</feature>
<organism evidence="3">
    <name type="scientific">Culex tarsalis</name>
    <name type="common">Encephalitis mosquito</name>
    <dbReference type="NCBI Taxonomy" id="7177"/>
    <lineage>
        <taxon>Eukaryota</taxon>
        <taxon>Metazoa</taxon>
        <taxon>Ecdysozoa</taxon>
        <taxon>Arthropoda</taxon>
        <taxon>Hexapoda</taxon>
        <taxon>Insecta</taxon>
        <taxon>Pterygota</taxon>
        <taxon>Neoptera</taxon>
        <taxon>Endopterygota</taxon>
        <taxon>Diptera</taxon>
        <taxon>Nematocera</taxon>
        <taxon>Culicoidea</taxon>
        <taxon>Culicidae</taxon>
        <taxon>Culicinae</taxon>
        <taxon>Culicini</taxon>
        <taxon>Culex</taxon>
        <taxon>Culex</taxon>
    </lineage>
</organism>
<dbReference type="InterPro" id="IPR042042">
    <property type="entry name" value="Tip20p_domB"/>
</dbReference>
<dbReference type="PANTHER" id="PTHR13520:SF0">
    <property type="entry name" value="RAD50-INTERACTING PROTEIN 1"/>
    <property type="match status" value="1"/>
</dbReference>
<dbReference type="PANTHER" id="PTHR13520">
    <property type="entry name" value="RAD50-INTERACTING PROTEIN 1 RINT-1"/>
    <property type="match status" value="1"/>
</dbReference>
<name>A0A1Q3F609_CULTA</name>
<evidence type="ECO:0000313" key="3">
    <source>
        <dbReference type="EMBL" id="JAV22992.1"/>
    </source>
</evidence>
<dbReference type="PROSITE" id="PS51386">
    <property type="entry name" value="RINT1_TIP20"/>
    <property type="match status" value="1"/>
</dbReference>
<dbReference type="EMBL" id="GFDL01012053">
    <property type="protein sequence ID" value="JAV22992.1"/>
    <property type="molecule type" value="Transcribed_RNA"/>
</dbReference>
<proteinExistence type="inferred from homology"/>
<dbReference type="Gene3D" id="1.20.58.670">
    <property type="entry name" value="Dsl1p vesicle tethering complex, Tip20p subunit, domain D"/>
    <property type="match status" value="1"/>
</dbReference>
<keyword evidence="2" id="KW-0175">Coiled coil</keyword>
<evidence type="ECO:0000256" key="1">
    <source>
        <dbReference type="ARBA" id="ARBA00061158"/>
    </source>
</evidence>
<dbReference type="Gene3D" id="1.20.58.1420">
    <property type="entry name" value="Dsl1p vesicle tethering complex, Tip20p subunit, domain B"/>
    <property type="match status" value="1"/>
</dbReference>
<dbReference type="FunFam" id="1.20.58.670:FF:000003">
    <property type="entry name" value="RAD50-interacting protein 1"/>
    <property type="match status" value="1"/>
</dbReference>
<dbReference type="InterPro" id="IPR042044">
    <property type="entry name" value="EXOC6PINT-1/Sec15/Tip20_C_dom2"/>
</dbReference>
<dbReference type="AlphaFoldDB" id="A0A1Q3F609"/>
<dbReference type="Pfam" id="PF04437">
    <property type="entry name" value="RINT1_TIP1"/>
    <property type="match status" value="1"/>
</dbReference>